<dbReference type="NCBIfam" id="TIGR01766">
    <property type="entry name" value="IS200/IS605 family accessory protein TnpB-like domain"/>
    <property type="match status" value="1"/>
</dbReference>
<name>N0B8W4_9EURY</name>
<dbReference type="GeneID" id="15391654"/>
<gene>
    <name evidence="3" type="ORF">Asulf_00008</name>
</gene>
<feature type="domain" description="Cas12f1-like TNB" evidence="2">
    <location>
        <begin position="291"/>
        <end position="352"/>
    </location>
</feature>
<reference evidence="3 4" key="1">
    <citation type="journal article" date="2013" name="Genome Announc.">
        <title>Complete Genome Sequence of the Thermophilic and Facultatively Chemolithoautotrophic Sulfate Reducer Archaeoglobus sulfaticallidus Strain PM70-1T.</title>
        <authorList>
            <person name="Stokke R."/>
            <person name="Hocking W.P."/>
            <person name="Steinsbu B.O."/>
            <person name="Steen I.H."/>
        </authorList>
    </citation>
    <scope>NUCLEOTIDE SEQUENCE [LARGE SCALE GENOMIC DNA]</scope>
    <source>
        <strain evidence="3">PM70-1</strain>
    </source>
</reference>
<dbReference type="Pfam" id="PF07282">
    <property type="entry name" value="Cas12f1-like_TNB"/>
    <property type="match status" value="1"/>
</dbReference>
<dbReference type="eggNOG" id="arCOG00679">
    <property type="taxonomic scope" value="Archaea"/>
</dbReference>
<dbReference type="NCBIfam" id="NF040570">
    <property type="entry name" value="guided_TnpB"/>
    <property type="match status" value="1"/>
</dbReference>
<evidence type="ECO:0000313" key="4">
    <source>
        <dbReference type="Proteomes" id="UP000013307"/>
    </source>
</evidence>
<evidence type="ECO:0000256" key="1">
    <source>
        <dbReference type="ARBA" id="ARBA00023125"/>
    </source>
</evidence>
<dbReference type="GO" id="GO:0003677">
    <property type="term" value="F:DNA binding"/>
    <property type="evidence" value="ECO:0007669"/>
    <property type="project" value="UniProtKB-KW"/>
</dbReference>
<dbReference type="OrthoDB" id="33505at2157"/>
<evidence type="ECO:0000313" key="3">
    <source>
        <dbReference type="EMBL" id="AGK60044.1"/>
    </source>
</evidence>
<sequence length="392" mass="45501">MKVQKVIKCKVVHLTRVKRELLTQEYENLQKFLQGDNSVKLYSANKQQAKRYYKKVKPDKEYPLSIRKDLIKVERKNTKIAKYWARIPVAGRRGGIWVAIKPHRDIPEDVEICESKLFRRNGEFYLHLTIQREIGFVKVETSDCVLYIPPSFTVNERTVVIAIDIGEANPIASVELWGFGMQRRNVKFLGKEIRAIRTHYNWVRKSVGRKKIKHAVKWIKQLGNKESRKVADVLHKATRSIVDRAIELKQQGFEPIIVFGDLKNVRKPHIKGKPRCRKNNRKVHTMPSFKVKHMLLYKALWAGIPVAIVNEAWTSKQCWRCGSTNTVVRKRMFKCKDCGLEYNRDLNGSVNIGNRLLGYMLRSRADVNQPETPPVYSVLVSDSACEGRSHRL</sequence>
<protein>
    <submittedName>
        <fullName evidence="3">Transposase, IS605 OrfB family, central region</fullName>
    </submittedName>
</protein>
<accession>N0B8W4</accession>
<dbReference type="EMBL" id="CP005290">
    <property type="protein sequence ID" value="AGK60044.1"/>
    <property type="molecule type" value="Genomic_DNA"/>
</dbReference>
<dbReference type="RefSeq" id="WP_015589643.1">
    <property type="nucleotide sequence ID" value="NC_021169.1"/>
</dbReference>
<keyword evidence="1" id="KW-0238">DNA-binding</keyword>
<organism evidence="3 4">
    <name type="scientific">Archaeoglobus sulfaticallidus PM70-1</name>
    <dbReference type="NCBI Taxonomy" id="387631"/>
    <lineage>
        <taxon>Archaea</taxon>
        <taxon>Methanobacteriati</taxon>
        <taxon>Methanobacteriota</taxon>
        <taxon>Archaeoglobi</taxon>
        <taxon>Archaeoglobales</taxon>
        <taxon>Archaeoglobaceae</taxon>
        <taxon>Archaeoglobus</taxon>
    </lineage>
</organism>
<dbReference type="HOGENOM" id="CLU_060889_0_0_2"/>
<dbReference type="AlphaFoldDB" id="N0B8W4"/>
<dbReference type="Proteomes" id="UP000013307">
    <property type="component" value="Chromosome"/>
</dbReference>
<dbReference type="InterPro" id="IPR010095">
    <property type="entry name" value="Cas12f1-like_TNB"/>
</dbReference>
<evidence type="ECO:0000259" key="2">
    <source>
        <dbReference type="Pfam" id="PF07282"/>
    </source>
</evidence>
<dbReference type="STRING" id="387631.Asulf_00008"/>
<dbReference type="KEGG" id="ast:Asulf_00008"/>
<keyword evidence="4" id="KW-1185">Reference proteome</keyword>
<proteinExistence type="predicted"/>